<keyword evidence="2 12" id="KW-0235">DNA replication</keyword>
<dbReference type="GO" id="GO:0006302">
    <property type="term" value="P:double-strand break repair"/>
    <property type="evidence" value="ECO:0007669"/>
    <property type="project" value="InterPro"/>
</dbReference>
<evidence type="ECO:0000256" key="12">
    <source>
        <dbReference type="HAMAP-Rule" id="MF_00983"/>
    </source>
</evidence>
<keyword evidence="7 12" id="KW-0862">Zinc</keyword>
<dbReference type="InterPro" id="IPR041236">
    <property type="entry name" value="PriA_C"/>
</dbReference>
<evidence type="ECO:0000256" key="4">
    <source>
        <dbReference type="ARBA" id="ARBA00022741"/>
    </source>
</evidence>
<evidence type="ECO:0000256" key="6">
    <source>
        <dbReference type="ARBA" id="ARBA00022806"/>
    </source>
</evidence>
<feature type="binding site" evidence="12">
    <location>
        <position position="469"/>
    </location>
    <ligand>
        <name>Zn(2+)</name>
        <dbReference type="ChEBI" id="CHEBI:29105"/>
        <label>2</label>
    </ligand>
</feature>
<dbReference type="Pfam" id="PF17764">
    <property type="entry name" value="PriA_3primeBD"/>
    <property type="match status" value="1"/>
</dbReference>
<keyword evidence="8 12" id="KW-0067">ATP-binding</keyword>
<dbReference type="InterPro" id="IPR040498">
    <property type="entry name" value="PriA_CRR"/>
</dbReference>
<evidence type="ECO:0000256" key="10">
    <source>
        <dbReference type="ARBA" id="ARBA00023235"/>
    </source>
</evidence>
<accession>A0A8B6MCB2</accession>
<sequence length="748" mass="80432">MSSGAIPAKAHGLVADVLMPVALDIAYSYAVPPGVALAPGVFVEAPLGPRLAVGVVWEVRPGPGSPGNLKSIRSRLDIPPLNESLRQLIDWVARWSMSPRGMVLRMAVRAPFHATPEPVRVGVRLAGPTPRRMTPAREKVLAAAEGRGIFIKSALAKAAGCSASVIDGLIDEGVLETLTLPPEPVALPCDPHFAAPSLSPDQSEAALQLESSVRSGSFSVTLLEGVTGSGKTEVYFEAIAAALDMDRQILVLMPEIALTTQFIDRFQARFGARAAEWHSGVSAPRRARIWSAVAAGEAQIVIGARSALFLPFNALGLIIVDEEHDSAYKQEDGVIYHARDMAVVRGRIEGAAVILASATPSIESRVNAGQGRYLHVKLNGRFEGRAMPVIEAVDMRLKAPARGKWISPRLAAALSETLLRREQSLLFLNRRGYAPLTLCRSCGHRFQCPNCTTWLVEHRFRKALACHHCGHIERRPDLCPNCEAADSLMACGPGIERLAEEVGELLPDARVMVLSSDLPGGAERLRQEFEAVAAGECDIIIGTQMVAKGHNFPLLSLVGVIDADIGLTSGDPRAAERTFQLLQQVTGRAGRFETAGRALVQSFQPEHPVMRAILSGDSERFYAEETEQRRRAGLPPFGRLAALIISGDDSASTENFARAIARTAFELPLSPTWTLAPAGGLPGENEISLLGPAEAPIAVIRGRHRFRLLVRAPRSTDLQGFLRALLAAGPKERGGIRVTIDIDPQSFL</sequence>
<keyword evidence="6 12" id="KW-0347">Helicase</keyword>
<dbReference type="AlphaFoldDB" id="A0A8B6MCB2"/>
<evidence type="ECO:0000256" key="2">
    <source>
        <dbReference type="ARBA" id="ARBA00022705"/>
    </source>
</evidence>
<dbReference type="InterPro" id="IPR042115">
    <property type="entry name" value="PriA_3primeBD_sf"/>
</dbReference>
<feature type="binding site" evidence="12">
    <location>
        <position position="451"/>
    </location>
    <ligand>
        <name>Zn(2+)</name>
        <dbReference type="ChEBI" id="CHEBI:29105"/>
        <label>2</label>
    </ligand>
</feature>
<dbReference type="PANTHER" id="PTHR30580">
    <property type="entry name" value="PRIMOSOMAL PROTEIN N"/>
    <property type="match status" value="1"/>
</dbReference>
<gene>
    <name evidence="12 14" type="primary">priA</name>
    <name evidence="14" type="ORF">MPC4_90049</name>
</gene>
<dbReference type="GO" id="GO:0006310">
    <property type="term" value="P:DNA recombination"/>
    <property type="evidence" value="ECO:0007669"/>
    <property type="project" value="InterPro"/>
</dbReference>
<feature type="binding site" evidence="12">
    <location>
        <position position="482"/>
    </location>
    <ligand>
        <name>Zn(2+)</name>
        <dbReference type="ChEBI" id="CHEBI:29105"/>
        <label>1</label>
    </ligand>
</feature>
<dbReference type="SMART" id="SM00487">
    <property type="entry name" value="DEXDc"/>
    <property type="match status" value="1"/>
</dbReference>
<dbReference type="FunFam" id="3.40.50.300:FF:000489">
    <property type="entry name" value="Primosome assembly protein PriA"/>
    <property type="match status" value="1"/>
</dbReference>
<keyword evidence="9 12" id="KW-0238">DNA-binding</keyword>
<dbReference type="NCBIfam" id="NF004070">
    <property type="entry name" value="PRK05580.2-2"/>
    <property type="match status" value="1"/>
</dbReference>
<dbReference type="GO" id="GO:0008270">
    <property type="term" value="F:zinc ion binding"/>
    <property type="evidence" value="ECO:0007669"/>
    <property type="project" value="UniProtKB-UniRule"/>
</dbReference>
<keyword evidence="10 12" id="KW-0413">Isomerase</keyword>
<feature type="binding site" evidence="12">
    <location>
        <position position="439"/>
    </location>
    <ligand>
        <name>Zn(2+)</name>
        <dbReference type="ChEBI" id="CHEBI:29105"/>
        <label>1</label>
    </ligand>
</feature>
<feature type="binding site" evidence="12">
    <location>
        <position position="442"/>
    </location>
    <ligand>
        <name>Zn(2+)</name>
        <dbReference type="ChEBI" id="CHEBI:29105"/>
        <label>1</label>
    </ligand>
</feature>
<dbReference type="Gene3D" id="3.40.50.300">
    <property type="entry name" value="P-loop containing nucleotide triphosphate hydrolases"/>
    <property type="match status" value="2"/>
</dbReference>
<dbReference type="Pfam" id="PF18319">
    <property type="entry name" value="Zn_ribbon_PriA"/>
    <property type="match status" value="1"/>
</dbReference>
<feature type="binding site" evidence="12">
    <location>
        <position position="479"/>
    </location>
    <ligand>
        <name>Zn(2+)</name>
        <dbReference type="ChEBI" id="CHEBI:29105"/>
        <label>1</label>
    </ligand>
</feature>
<keyword evidence="15" id="KW-1185">Reference proteome</keyword>
<comment type="similarity">
    <text evidence="12">Belongs to the helicase family. PriA subfamily.</text>
</comment>
<comment type="subunit">
    <text evidence="12">Component of the replication restart primosome.</text>
</comment>
<dbReference type="Gene3D" id="3.40.1440.60">
    <property type="entry name" value="PriA, 3(prime) DNA-binding domain"/>
    <property type="match status" value="1"/>
</dbReference>
<dbReference type="GO" id="GO:0016787">
    <property type="term" value="F:hydrolase activity"/>
    <property type="evidence" value="ECO:0007669"/>
    <property type="project" value="UniProtKB-KW"/>
</dbReference>
<evidence type="ECO:0000256" key="1">
    <source>
        <dbReference type="ARBA" id="ARBA00022515"/>
    </source>
</evidence>
<feature type="binding site" evidence="12">
    <location>
        <position position="466"/>
    </location>
    <ligand>
        <name>Zn(2+)</name>
        <dbReference type="ChEBI" id="CHEBI:29105"/>
        <label>2</label>
    </ligand>
</feature>
<evidence type="ECO:0000256" key="7">
    <source>
        <dbReference type="ARBA" id="ARBA00022833"/>
    </source>
</evidence>
<dbReference type="InterPro" id="IPR001650">
    <property type="entry name" value="Helicase_C-like"/>
</dbReference>
<feature type="binding site" evidence="12">
    <location>
        <position position="448"/>
    </location>
    <ligand>
        <name>Zn(2+)</name>
        <dbReference type="ChEBI" id="CHEBI:29105"/>
        <label>2</label>
    </ligand>
</feature>
<dbReference type="SUPFAM" id="SSF52540">
    <property type="entry name" value="P-loop containing nucleoside triphosphate hydrolases"/>
    <property type="match status" value="2"/>
</dbReference>
<keyword evidence="3 12" id="KW-0479">Metal-binding</keyword>
<keyword evidence="4 12" id="KW-0547">Nucleotide-binding</keyword>
<dbReference type="NCBIfam" id="TIGR00595">
    <property type="entry name" value="priA"/>
    <property type="match status" value="1"/>
</dbReference>
<evidence type="ECO:0000256" key="3">
    <source>
        <dbReference type="ARBA" id="ARBA00022723"/>
    </source>
</evidence>
<organism evidence="14 15">
    <name type="scientific">Methylocella tundrae</name>
    <dbReference type="NCBI Taxonomy" id="227605"/>
    <lineage>
        <taxon>Bacteria</taxon>
        <taxon>Pseudomonadati</taxon>
        <taxon>Pseudomonadota</taxon>
        <taxon>Alphaproteobacteria</taxon>
        <taxon>Hyphomicrobiales</taxon>
        <taxon>Beijerinckiaceae</taxon>
        <taxon>Methylocella</taxon>
    </lineage>
</organism>
<dbReference type="PANTHER" id="PTHR30580:SF0">
    <property type="entry name" value="PRIMOSOMAL PROTEIN N"/>
    <property type="match status" value="1"/>
</dbReference>
<dbReference type="PROSITE" id="PS51192">
    <property type="entry name" value="HELICASE_ATP_BIND_1"/>
    <property type="match status" value="1"/>
</dbReference>
<dbReference type="EMBL" id="CABFMQ020000153">
    <property type="protein sequence ID" value="VTZ52574.1"/>
    <property type="molecule type" value="Genomic_DNA"/>
</dbReference>
<reference evidence="14 15" key="1">
    <citation type="submission" date="2019-05" db="EMBL/GenBank/DDBJ databases">
        <authorList>
            <person name="Farhan Ul Haque M."/>
        </authorList>
    </citation>
    <scope>NUCLEOTIDE SEQUENCE [LARGE SCALE GENOMIC DNA]</scope>
    <source>
        <strain evidence="14">2</strain>
    </source>
</reference>
<dbReference type="CDD" id="cd17929">
    <property type="entry name" value="DEXHc_priA"/>
    <property type="match status" value="1"/>
</dbReference>
<evidence type="ECO:0000256" key="9">
    <source>
        <dbReference type="ARBA" id="ARBA00023125"/>
    </source>
</evidence>
<evidence type="ECO:0000256" key="5">
    <source>
        <dbReference type="ARBA" id="ARBA00022801"/>
    </source>
</evidence>
<dbReference type="SMART" id="SM00490">
    <property type="entry name" value="HELICc"/>
    <property type="match status" value="1"/>
</dbReference>
<comment type="catalytic activity">
    <reaction evidence="12">
        <text>Couples ATP hydrolysis with the unwinding of duplex DNA by translocating in the 3'-5' direction.</text>
        <dbReference type="EC" id="5.6.2.4"/>
    </reaction>
</comment>
<dbReference type="GO" id="GO:1990077">
    <property type="term" value="C:primosome complex"/>
    <property type="evidence" value="ECO:0007669"/>
    <property type="project" value="UniProtKB-UniRule"/>
</dbReference>
<comment type="cofactor">
    <cofactor evidence="12">
        <name>Zn(2+)</name>
        <dbReference type="ChEBI" id="CHEBI:29105"/>
    </cofactor>
    <text evidence="12">Binds 2 zinc ions per subunit.</text>
</comment>
<comment type="function">
    <text evidence="12">Initiates the restart of stalled replication forks, which reloads the replicative helicase on sites other than the origin of replication. Recognizes and binds to abandoned replication forks and remodels them to uncover a helicase loading site. Promotes assembly of the primosome at these replication forks.</text>
</comment>
<dbReference type="GO" id="GO:0006270">
    <property type="term" value="P:DNA replication initiation"/>
    <property type="evidence" value="ECO:0007669"/>
    <property type="project" value="TreeGrafter"/>
</dbReference>
<evidence type="ECO:0000313" key="15">
    <source>
        <dbReference type="Proteomes" id="UP000485880"/>
    </source>
</evidence>
<dbReference type="GO" id="GO:0006269">
    <property type="term" value="P:DNA replication, synthesis of primer"/>
    <property type="evidence" value="ECO:0007669"/>
    <property type="project" value="UniProtKB-KW"/>
</dbReference>
<dbReference type="GO" id="GO:0043138">
    <property type="term" value="F:3'-5' DNA helicase activity"/>
    <property type="evidence" value="ECO:0007669"/>
    <property type="project" value="UniProtKB-EC"/>
</dbReference>
<dbReference type="EC" id="5.6.2.4" evidence="12"/>
<dbReference type="Pfam" id="PF18074">
    <property type="entry name" value="PriA_C"/>
    <property type="match status" value="1"/>
</dbReference>
<comment type="caution">
    <text evidence="14">The sequence shown here is derived from an EMBL/GenBank/DDBJ whole genome shotgun (WGS) entry which is preliminary data.</text>
</comment>
<keyword evidence="1 12" id="KW-0639">Primosome</keyword>
<proteinExistence type="inferred from homology"/>
<evidence type="ECO:0000256" key="11">
    <source>
        <dbReference type="ARBA" id="ARBA00048988"/>
    </source>
</evidence>
<dbReference type="InterPro" id="IPR005259">
    <property type="entry name" value="PriA"/>
</dbReference>
<dbReference type="Proteomes" id="UP000485880">
    <property type="component" value="Unassembled WGS sequence"/>
</dbReference>
<evidence type="ECO:0000256" key="8">
    <source>
        <dbReference type="ARBA" id="ARBA00022840"/>
    </source>
</evidence>
<dbReference type="GO" id="GO:0005524">
    <property type="term" value="F:ATP binding"/>
    <property type="evidence" value="ECO:0007669"/>
    <property type="project" value="UniProtKB-UniRule"/>
</dbReference>
<protein>
    <recommendedName>
        <fullName evidence="12">Replication restart protein PriA</fullName>
    </recommendedName>
    <alternativeName>
        <fullName evidence="12">ATP-dependent DNA helicase PriA</fullName>
        <ecNumber evidence="12">5.6.2.4</ecNumber>
    </alternativeName>
    <alternativeName>
        <fullName evidence="12">DNA 3'-5' helicase PriA</fullName>
    </alternativeName>
</protein>
<comment type="catalytic activity">
    <reaction evidence="11 12">
        <text>ATP + H2O = ADP + phosphate + H(+)</text>
        <dbReference type="Rhea" id="RHEA:13065"/>
        <dbReference type="ChEBI" id="CHEBI:15377"/>
        <dbReference type="ChEBI" id="CHEBI:15378"/>
        <dbReference type="ChEBI" id="CHEBI:30616"/>
        <dbReference type="ChEBI" id="CHEBI:43474"/>
        <dbReference type="ChEBI" id="CHEBI:456216"/>
        <dbReference type="EC" id="5.6.2.4"/>
    </reaction>
</comment>
<keyword evidence="5 12" id="KW-0378">Hydrolase</keyword>
<dbReference type="GO" id="GO:0003677">
    <property type="term" value="F:DNA binding"/>
    <property type="evidence" value="ECO:0007669"/>
    <property type="project" value="UniProtKB-UniRule"/>
</dbReference>
<dbReference type="InterPro" id="IPR011545">
    <property type="entry name" value="DEAD/DEAH_box_helicase_dom"/>
</dbReference>
<dbReference type="InterPro" id="IPR041222">
    <property type="entry name" value="PriA_3primeBD"/>
</dbReference>
<evidence type="ECO:0000259" key="13">
    <source>
        <dbReference type="PROSITE" id="PS51192"/>
    </source>
</evidence>
<dbReference type="InterPro" id="IPR027417">
    <property type="entry name" value="P-loop_NTPase"/>
</dbReference>
<dbReference type="HAMAP" id="MF_00983">
    <property type="entry name" value="PriA"/>
    <property type="match status" value="1"/>
</dbReference>
<dbReference type="InterPro" id="IPR014001">
    <property type="entry name" value="Helicase_ATP-bd"/>
</dbReference>
<dbReference type="Pfam" id="PF00270">
    <property type="entry name" value="DEAD"/>
    <property type="match status" value="1"/>
</dbReference>
<feature type="domain" description="Helicase ATP-binding" evidence="13">
    <location>
        <begin position="212"/>
        <end position="378"/>
    </location>
</feature>
<evidence type="ECO:0000313" key="14">
    <source>
        <dbReference type="EMBL" id="VTZ52574.1"/>
    </source>
</evidence>
<dbReference type="RefSeq" id="WP_174514143.1">
    <property type="nucleotide sequence ID" value="NZ_CABFMQ020000153.1"/>
</dbReference>
<name>A0A8B6MCB2_METTU</name>